<dbReference type="OrthoDB" id="2176537at2"/>
<name>A0A1V2UJC6_ENTMU</name>
<reference evidence="4 9" key="4">
    <citation type="submission" date="2020-04" db="EMBL/GenBank/DDBJ databases">
        <authorList>
            <person name="Abaymova A."/>
            <person name="Teymurazov M."/>
            <person name="Tazyna O."/>
            <person name="Chatushin Y."/>
            <person name="Svetoch E."/>
            <person name="Pereligyn V."/>
            <person name="Pohylenko V."/>
            <person name="Platonov M."/>
            <person name="Kartsev N."/>
            <person name="Skryabin Y."/>
            <person name="Sizova A."/>
            <person name="Solomentsev V."/>
            <person name="Kislichkina A."/>
            <person name="Bogun A."/>
        </authorList>
    </citation>
    <scope>NUCLEOTIDE SEQUENCE [LARGE SCALE GENOMIC DNA]</scope>
    <source>
        <strain evidence="4">SCPM-O-B-8398</strain>
        <strain evidence="9">SCPM-O-B-8398 (E28)</strain>
    </source>
</reference>
<reference evidence="5 6" key="1">
    <citation type="submission" date="2016-12" db="EMBL/GenBank/DDBJ databases">
        <authorList>
            <person name="Song W.-J."/>
            <person name="Kurnit D.M."/>
        </authorList>
    </citation>
    <scope>NUCLEOTIDE SEQUENCE [LARGE SCALE GENOMIC DNA]</scope>
    <source>
        <strain evidence="5 6">CGB1038-1_S1</strain>
    </source>
</reference>
<keyword evidence="7" id="KW-1185">Reference proteome</keyword>
<dbReference type="Proteomes" id="UP000509460">
    <property type="component" value="Chromosome"/>
</dbReference>
<dbReference type="EMBL" id="AP019810">
    <property type="protein sequence ID" value="BBM15373.1"/>
    <property type="molecule type" value="Genomic_DNA"/>
</dbReference>
<evidence type="ECO:0000313" key="6">
    <source>
        <dbReference type="Proteomes" id="UP000189299"/>
    </source>
</evidence>
<evidence type="ECO:0000313" key="3">
    <source>
        <dbReference type="EMBL" id="GEL80287.1"/>
    </source>
</evidence>
<reference evidence="2 8" key="2">
    <citation type="submission" date="2019-07" db="EMBL/GenBank/DDBJ databases">
        <title>antibiotic susceptibility of plant-derived lactic acid bacteria.</title>
        <authorList>
            <person name="Sugiyama M."/>
            <person name="Noda M."/>
        </authorList>
    </citation>
    <scope>NUCLEOTIDE SEQUENCE [LARGE SCALE GENOMIC DNA]</scope>
    <source>
        <strain evidence="2 8">15-1A</strain>
    </source>
</reference>
<dbReference type="RefSeq" id="WP_023519158.1">
    <property type="nucleotide sequence ID" value="NZ_AP019810.1"/>
</dbReference>
<organism evidence="5 6">
    <name type="scientific">Enterococcus mundtii</name>
    <dbReference type="NCBI Taxonomy" id="53346"/>
    <lineage>
        <taxon>Bacteria</taxon>
        <taxon>Bacillati</taxon>
        <taxon>Bacillota</taxon>
        <taxon>Bacilli</taxon>
        <taxon>Lactobacillales</taxon>
        <taxon>Enterococcaceae</taxon>
        <taxon>Enterococcus</taxon>
    </lineage>
</organism>
<evidence type="ECO:0000313" key="5">
    <source>
        <dbReference type="EMBL" id="ONN43280.1"/>
    </source>
</evidence>
<dbReference type="AlphaFoldDB" id="A0A1V2UJC6"/>
<dbReference type="Proteomes" id="UP000557857">
    <property type="component" value="Unassembled WGS sequence"/>
</dbReference>
<feature type="chain" id="PRO_5044566649" evidence="1">
    <location>
        <begin position="19"/>
        <end position="387"/>
    </location>
</feature>
<dbReference type="EMBL" id="JABCAG010000037">
    <property type="protein sequence ID" value="NMP59121.1"/>
    <property type="molecule type" value="Genomic_DNA"/>
</dbReference>
<evidence type="ECO:0000313" key="8">
    <source>
        <dbReference type="Proteomes" id="UP000509460"/>
    </source>
</evidence>
<sequence>MKRMTLMSTLLLSGMLLAGPISVTNVAASEIVPEAQLLTEGETAGGVFLKDGETLSMYGETFTNDEDVEFFVDDQNRTTASVRTWSGFRSAINNSNVSVINVTSSFNSALTSLNTVNRAVTINFLNNSTINMNNNHSLHVGFGGHVHFNSSSNRPIVTNGNQVRQPFIQGVSGSTVSFSGNTLVVGNEQTRQRQQPFIRTDGLVQIDSGSQVIMNEAIVANQLNVINNGSLTVNSNILSPVQISTNGRMYVGEFSTFKADHTGGEPVVKVLGSGHLTIDNPYQIHLRQTGSAAYSSPLIHTLGTNIQINAVRNAFWANNNFGPTPTHAWTAHLQTQLSGANGSQVVSSNINSFTQNFLGFNGYREYTAGSASQLYPDTFPSTESMND</sequence>
<accession>A0A1V2UJC6</accession>
<evidence type="ECO:0000313" key="7">
    <source>
        <dbReference type="Proteomes" id="UP000321175"/>
    </source>
</evidence>
<feature type="signal peptide" evidence="1">
    <location>
        <begin position="1"/>
        <end position="18"/>
    </location>
</feature>
<evidence type="ECO:0000313" key="4">
    <source>
        <dbReference type="EMBL" id="NMP59121.1"/>
    </source>
</evidence>
<dbReference type="EMBL" id="BJWA01000008">
    <property type="protein sequence ID" value="GEL80287.1"/>
    <property type="molecule type" value="Genomic_DNA"/>
</dbReference>
<dbReference type="Proteomes" id="UP000321175">
    <property type="component" value="Unassembled WGS sequence"/>
</dbReference>
<evidence type="ECO:0000313" key="2">
    <source>
        <dbReference type="EMBL" id="BBM15373.1"/>
    </source>
</evidence>
<dbReference type="EMBL" id="MSTR01000006">
    <property type="protein sequence ID" value="ONN43280.1"/>
    <property type="molecule type" value="Genomic_DNA"/>
</dbReference>
<proteinExistence type="predicted"/>
<dbReference type="GeneID" id="60998353"/>
<evidence type="ECO:0000313" key="9">
    <source>
        <dbReference type="Proteomes" id="UP000557857"/>
    </source>
</evidence>
<evidence type="ECO:0000256" key="1">
    <source>
        <dbReference type="SAM" id="SignalP"/>
    </source>
</evidence>
<keyword evidence="1" id="KW-0732">Signal</keyword>
<reference evidence="3 7" key="3">
    <citation type="submission" date="2019-07" db="EMBL/GenBank/DDBJ databases">
        <title>Whole genome shotgun sequence of Enterococcus mundtii NBRC 100490.</title>
        <authorList>
            <person name="Hosoyama A."/>
            <person name="Uohara A."/>
            <person name="Ohji S."/>
            <person name="Ichikawa N."/>
        </authorList>
    </citation>
    <scope>NUCLEOTIDE SEQUENCE [LARGE SCALE GENOMIC DNA]</scope>
    <source>
        <strain evidence="3 7">NBRC 100490</strain>
    </source>
</reference>
<gene>
    <name evidence="5" type="ORF">BTN92_07495</name>
    <name evidence="2" type="ORF">EM151A_2186</name>
    <name evidence="3" type="ORF">EMU01_14310</name>
    <name evidence="4" type="ORF">HI921_11735</name>
</gene>
<protein>
    <submittedName>
        <fullName evidence="5">Uncharacterized protein</fullName>
    </submittedName>
</protein>
<dbReference type="Proteomes" id="UP000189299">
    <property type="component" value="Unassembled WGS sequence"/>
</dbReference>